<accession>A0ABW0ZT10</accession>
<dbReference type="Gene3D" id="6.10.340.10">
    <property type="match status" value="1"/>
</dbReference>
<evidence type="ECO:0000259" key="12">
    <source>
        <dbReference type="PROSITE" id="PS50109"/>
    </source>
</evidence>
<dbReference type="SUPFAM" id="SSF47384">
    <property type="entry name" value="Homodimeric domain of signal transducing histidine kinase"/>
    <property type="match status" value="1"/>
</dbReference>
<dbReference type="Gene3D" id="3.30.565.10">
    <property type="entry name" value="Histidine kinase-like ATPase, C-terminal domain"/>
    <property type="match status" value="1"/>
</dbReference>
<dbReference type="SUPFAM" id="SSF158472">
    <property type="entry name" value="HAMP domain-like"/>
    <property type="match status" value="1"/>
</dbReference>
<evidence type="ECO:0000256" key="4">
    <source>
        <dbReference type="ARBA" id="ARBA00022553"/>
    </source>
</evidence>
<evidence type="ECO:0000256" key="6">
    <source>
        <dbReference type="ARBA" id="ARBA00022692"/>
    </source>
</evidence>
<evidence type="ECO:0000256" key="10">
    <source>
        <dbReference type="ARBA" id="ARBA00023136"/>
    </source>
</evidence>
<evidence type="ECO:0000256" key="3">
    <source>
        <dbReference type="ARBA" id="ARBA00012438"/>
    </source>
</evidence>
<keyword evidence="10 11" id="KW-0472">Membrane</keyword>
<dbReference type="InterPro" id="IPR004358">
    <property type="entry name" value="Sig_transdc_His_kin-like_C"/>
</dbReference>
<dbReference type="InterPro" id="IPR005467">
    <property type="entry name" value="His_kinase_dom"/>
</dbReference>
<dbReference type="Proteomes" id="UP001596074">
    <property type="component" value="Unassembled WGS sequence"/>
</dbReference>
<evidence type="ECO:0000259" key="13">
    <source>
        <dbReference type="PROSITE" id="PS50885"/>
    </source>
</evidence>
<dbReference type="InterPro" id="IPR003660">
    <property type="entry name" value="HAMP_dom"/>
</dbReference>
<name>A0ABW0ZT10_9ACTN</name>
<keyword evidence="6 11" id="KW-0812">Transmembrane</keyword>
<proteinExistence type="predicted"/>
<evidence type="ECO:0000256" key="11">
    <source>
        <dbReference type="SAM" id="Phobius"/>
    </source>
</evidence>
<dbReference type="Pfam" id="PF00512">
    <property type="entry name" value="HisKA"/>
    <property type="match status" value="1"/>
</dbReference>
<gene>
    <name evidence="14" type="ORF">ACFPZN_00300</name>
</gene>
<feature type="transmembrane region" description="Helical" evidence="11">
    <location>
        <begin position="171"/>
        <end position="196"/>
    </location>
</feature>
<dbReference type="SMART" id="SM00304">
    <property type="entry name" value="HAMP"/>
    <property type="match status" value="1"/>
</dbReference>
<dbReference type="InterPro" id="IPR050428">
    <property type="entry name" value="TCS_sensor_his_kinase"/>
</dbReference>
<feature type="transmembrane region" description="Helical" evidence="11">
    <location>
        <begin position="12"/>
        <end position="39"/>
    </location>
</feature>
<dbReference type="SMART" id="SM00387">
    <property type="entry name" value="HATPase_c"/>
    <property type="match status" value="1"/>
</dbReference>
<comment type="caution">
    <text evidence="14">The sequence shown here is derived from an EMBL/GenBank/DDBJ whole genome shotgun (WGS) entry which is preliminary data.</text>
</comment>
<dbReference type="InterPro" id="IPR003594">
    <property type="entry name" value="HATPase_dom"/>
</dbReference>
<evidence type="ECO:0000313" key="14">
    <source>
        <dbReference type="EMBL" id="MFC5744045.1"/>
    </source>
</evidence>
<feature type="domain" description="Histidine kinase" evidence="12">
    <location>
        <begin position="254"/>
        <end position="461"/>
    </location>
</feature>
<dbReference type="GO" id="GO:0016301">
    <property type="term" value="F:kinase activity"/>
    <property type="evidence" value="ECO:0007669"/>
    <property type="project" value="UniProtKB-KW"/>
</dbReference>
<keyword evidence="5" id="KW-0808">Transferase</keyword>
<dbReference type="CDD" id="cd00075">
    <property type="entry name" value="HATPase"/>
    <property type="match status" value="1"/>
</dbReference>
<dbReference type="PROSITE" id="PS50885">
    <property type="entry name" value="HAMP"/>
    <property type="match status" value="1"/>
</dbReference>
<dbReference type="InterPro" id="IPR036890">
    <property type="entry name" value="HATPase_C_sf"/>
</dbReference>
<evidence type="ECO:0000313" key="15">
    <source>
        <dbReference type="Proteomes" id="UP001596074"/>
    </source>
</evidence>
<dbReference type="Pfam" id="PF00672">
    <property type="entry name" value="HAMP"/>
    <property type="match status" value="1"/>
</dbReference>
<dbReference type="PROSITE" id="PS50109">
    <property type="entry name" value="HIS_KIN"/>
    <property type="match status" value="1"/>
</dbReference>
<evidence type="ECO:0000256" key="5">
    <source>
        <dbReference type="ARBA" id="ARBA00022679"/>
    </source>
</evidence>
<protein>
    <recommendedName>
        <fullName evidence="3">histidine kinase</fullName>
        <ecNumber evidence="3">2.7.13.3</ecNumber>
    </recommendedName>
</protein>
<dbReference type="CDD" id="cd06225">
    <property type="entry name" value="HAMP"/>
    <property type="match status" value="1"/>
</dbReference>
<comment type="catalytic activity">
    <reaction evidence="1">
        <text>ATP + protein L-histidine = ADP + protein N-phospho-L-histidine.</text>
        <dbReference type="EC" id="2.7.13.3"/>
    </reaction>
</comment>
<dbReference type="SUPFAM" id="SSF55874">
    <property type="entry name" value="ATPase domain of HSP90 chaperone/DNA topoisomerase II/histidine kinase"/>
    <property type="match status" value="1"/>
</dbReference>
<dbReference type="Gene3D" id="1.10.287.130">
    <property type="match status" value="1"/>
</dbReference>
<evidence type="ECO:0000256" key="7">
    <source>
        <dbReference type="ARBA" id="ARBA00022777"/>
    </source>
</evidence>
<reference evidence="15" key="1">
    <citation type="journal article" date="2019" name="Int. J. Syst. Evol. Microbiol.">
        <title>The Global Catalogue of Microorganisms (GCM) 10K type strain sequencing project: providing services to taxonomists for standard genome sequencing and annotation.</title>
        <authorList>
            <consortium name="The Broad Institute Genomics Platform"/>
            <consortium name="The Broad Institute Genome Sequencing Center for Infectious Disease"/>
            <person name="Wu L."/>
            <person name="Ma J."/>
        </authorList>
    </citation>
    <scope>NUCLEOTIDE SEQUENCE [LARGE SCALE GENOMIC DNA]</scope>
    <source>
        <strain evidence="15">KCTC 42087</strain>
    </source>
</reference>
<organism evidence="14 15">
    <name type="scientific">Actinomadura rugatobispora</name>
    <dbReference type="NCBI Taxonomy" id="1994"/>
    <lineage>
        <taxon>Bacteria</taxon>
        <taxon>Bacillati</taxon>
        <taxon>Actinomycetota</taxon>
        <taxon>Actinomycetes</taxon>
        <taxon>Streptosporangiales</taxon>
        <taxon>Thermomonosporaceae</taxon>
        <taxon>Actinomadura</taxon>
    </lineage>
</organism>
<dbReference type="PRINTS" id="PR00344">
    <property type="entry name" value="BCTRLSENSOR"/>
</dbReference>
<evidence type="ECO:0000256" key="1">
    <source>
        <dbReference type="ARBA" id="ARBA00000085"/>
    </source>
</evidence>
<evidence type="ECO:0000256" key="2">
    <source>
        <dbReference type="ARBA" id="ARBA00004236"/>
    </source>
</evidence>
<dbReference type="Pfam" id="PF02518">
    <property type="entry name" value="HATPase_c"/>
    <property type="match status" value="1"/>
</dbReference>
<sequence>MTGLRRLVPRSLRARLTVVAALISMVVFSITSSLILALVPGDLREGLESRVELAARRAAGPARTGNLPGTLSVPHGGLGPGYEVQVVASDGRVLASSAGLRGRGRMASFEPEGYEAVATQQVPMRPPGGRSEKPEEHLVAALRVRSPYGPVTVYAAVDLVEVQRALTLLNLLIFIVTPFAVLLVASVAWGAVGLSLRPVGRIRAQLEEISGQDLSRRVPVPGSGDEIARLASTTNATLERLERSAEAQRRFVADASHELRSPITSLRLQLEANSAYPEGADWPAANAQALAATERLSGIVDELLMLARLDAGATAERRVVDLSRLAAEQIRRLARARVPVHADLDGPARVLGSPVQLDRLLTNLLDNAVRHARARVDLSVAVRDDEVVVTVDDDGTGIAPEDRERVFERFTRLREGRRLDKGGSGLGLPLSREIAASHGGTLTIEDGPRGARFVLRLPGVH</sequence>
<dbReference type="EMBL" id="JBHSON010000001">
    <property type="protein sequence ID" value="MFC5744045.1"/>
    <property type="molecule type" value="Genomic_DNA"/>
</dbReference>
<comment type="subcellular location">
    <subcellularLocation>
        <location evidence="2">Cell membrane</location>
    </subcellularLocation>
</comment>
<dbReference type="PANTHER" id="PTHR45436:SF5">
    <property type="entry name" value="SENSOR HISTIDINE KINASE TRCS"/>
    <property type="match status" value="1"/>
</dbReference>
<evidence type="ECO:0000256" key="9">
    <source>
        <dbReference type="ARBA" id="ARBA00023012"/>
    </source>
</evidence>
<dbReference type="RefSeq" id="WP_378278858.1">
    <property type="nucleotide sequence ID" value="NZ_JBHSON010000001.1"/>
</dbReference>
<keyword evidence="4" id="KW-0597">Phosphoprotein</keyword>
<keyword evidence="7 14" id="KW-0418">Kinase</keyword>
<dbReference type="CDD" id="cd00082">
    <property type="entry name" value="HisKA"/>
    <property type="match status" value="1"/>
</dbReference>
<keyword evidence="15" id="KW-1185">Reference proteome</keyword>
<dbReference type="PANTHER" id="PTHR45436">
    <property type="entry name" value="SENSOR HISTIDINE KINASE YKOH"/>
    <property type="match status" value="1"/>
</dbReference>
<keyword evidence="8 11" id="KW-1133">Transmembrane helix</keyword>
<dbReference type="InterPro" id="IPR036097">
    <property type="entry name" value="HisK_dim/P_sf"/>
</dbReference>
<dbReference type="InterPro" id="IPR003661">
    <property type="entry name" value="HisK_dim/P_dom"/>
</dbReference>
<dbReference type="EC" id="2.7.13.3" evidence="3"/>
<evidence type="ECO:0000256" key="8">
    <source>
        <dbReference type="ARBA" id="ARBA00022989"/>
    </source>
</evidence>
<keyword evidence="9" id="KW-0902">Two-component regulatory system</keyword>
<feature type="domain" description="HAMP" evidence="13">
    <location>
        <begin position="193"/>
        <end position="246"/>
    </location>
</feature>
<dbReference type="SMART" id="SM00388">
    <property type="entry name" value="HisKA"/>
    <property type="match status" value="1"/>
</dbReference>